<keyword evidence="7" id="KW-0539">Nucleus</keyword>
<dbReference type="Gene3D" id="2.40.330.10">
    <property type="entry name" value="DNA-binding pseudobarrel domain"/>
    <property type="match status" value="1"/>
</dbReference>
<evidence type="ECO:0000256" key="6">
    <source>
        <dbReference type="ARBA" id="ARBA00023163"/>
    </source>
</evidence>
<dbReference type="CDD" id="cd10017">
    <property type="entry name" value="B3_DNA"/>
    <property type="match status" value="1"/>
</dbReference>
<keyword evidence="2" id="KW-0863">Zinc-finger</keyword>
<evidence type="ECO:0000256" key="7">
    <source>
        <dbReference type="ARBA" id="ARBA00023242"/>
    </source>
</evidence>
<evidence type="ECO:0000259" key="9">
    <source>
        <dbReference type="PROSITE" id="PS50863"/>
    </source>
</evidence>
<evidence type="ECO:0000256" key="4">
    <source>
        <dbReference type="ARBA" id="ARBA00023015"/>
    </source>
</evidence>
<evidence type="ECO:0000256" key="5">
    <source>
        <dbReference type="ARBA" id="ARBA00023125"/>
    </source>
</evidence>
<dbReference type="SUPFAM" id="SSF101936">
    <property type="entry name" value="DNA-binding pseudobarrel domain"/>
    <property type="match status" value="1"/>
</dbReference>
<accession>A0A368SHB9</accession>
<feature type="region of interest" description="Disordered" evidence="8">
    <location>
        <begin position="153"/>
        <end position="222"/>
    </location>
</feature>
<dbReference type="GO" id="GO:0005634">
    <property type="term" value="C:nucleus"/>
    <property type="evidence" value="ECO:0007669"/>
    <property type="project" value="UniProtKB-SubCell"/>
</dbReference>
<feature type="domain" description="TF-B3" evidence="9">
    <location>
        <begin position="364"/>
        <end position="460"/>
    </location>
</feature>
<dbReference type="Gene3D" id="3.30.40.10">
    <property type="entry name" value="Zinc/RING finger domain, C3HC4 (zinc finger)"/>
    <property type="match status" value="1"/>
</dbReference>
<dbReference type="OrthoDB" id="1864528at2759"/>
<dbReference type="GO" id="GO:0008270">
    <property type="term" value="F:zinc ion binding"/>
    <property type="evidence" value="ECO:0007669"/>
    <property type="project" value="UniProtKB-KW"/>
</dbReference>
<name>A0A368SHB9_SETIT</name>
<evidence type="ECO:0000256" key="3">
    <source>
        <dbReference type="ARBA" id="ARBA00022833"/>
    </source>
</evidence>
<proteinExistence type="predicted"/>
<keyword evidence="5" id="KW-0238">DNA-binding</keyword>
<sequence length="462" mass="52112">MDILCEVCGDIGFRHLLLCCGDCKHSAIHQYCLEKVVFDASLIEWFCYECLQRRGEVTCIRSLEKVPSERPSSNAHFGSIVHQPITKRVESARDAVPWRNRKRKSFVSKYASHNKIYSPRKKHAKNKSNMPYSPNDGCEEVFSCSGIKNIPSVQDRSADSIDTSSISQHDITEPSESSERFTEYQKGSSYPRGKNLKMAAASSSSEESGEDIPSENVSLASDDLQSPLGADYVLSYRTYLSKAQKVRVMTLIQEIQPEFTVYIATMRKTSVQPPGPYLGITKEYALAHCPDRSTTVTLEMPGEHASQESGTLEIPHESLESEDSDSLFLPPYFVPCKNLLSKSQKRIVEERVRAIRSEVPLCVAVMKNNNVGVAQRWMLELGSRYASVYLPTKGQTLILQCGGKTWEAKMMFHNGRRWFINGGWPNFARGNGLRVGDICLFELKKEEKLLTMAVHIIRKELF</sequence>
<dbReference type="SMART" id="SM01019">
    <property type="entry name" value="B3"/>
    <property type="match status" value="1"/>
</dbReference>
<evidence type="ECO:0000256" key="2">
    <source>
        <dbReference type="ARBA" id="ARBA00022771"/>
    </source>
</evidence>
<reference evidence="10" key="1">
    <citation type="journal article" date="2012" name="Nat. Biotechnol.">
        <title>Reference genome sequence of the model plant Setaria.</title>
        <authorList>
            <person name="Bennetzen J.L."/>
            <person name="Schmutz J."/>
            <person name="Wang H."/>
            <person name="Percifield R."/>
            <person name="Hawkins J."/>
            <person name="Pontaroli A.C."/>
            <person name="Estep M."/>
            <person name="Feng L."/>
            <person name="Vaughn J.N."/>
            <person name="Grimwood J."/>
            <person name="Jenkins J."/>
            <person name="Barry K."/>
            <person name="Lindquist E."/>
            <person name="Hellsten U."/>
            <person name="Deshpande S."/>
            <person name="Wang X."/>
            <person name="Wu X."/>
            <person name="Mitros T."/>
            <person name="Triplett J."/>
            <person name="Yang X."/>
            <person name="Ye C.Y."/>
            <person name="Mauro-Herrera M."/>
            <person name="Wang L."/>
            <person name="Li P."/>
            <person name="Sharma M."/>
            <person name="Sharma R."/>
            <person name="Ronald P.C."/>
            <person name="Panaud O."/>
            <person name="Kellogg E.A."/>
            <person name="Brutnell T.P."/>
            <person name="Doust A.N."/>
            <person name="Tuskan G.A."/>
            <person name="Rokhsar D."/>
            <person name="Devos K.M."/>
        </authorList>
    </citation>
    <scope>NUCLEOTIDE SEQUENCE [LARGE SCALE GENOMIC DNA]</scope>
    <source>
        <strain evidence="10">Yugu1</strain>
    </source>
</reference>
<keyword evidence="6" id="KW-0804">Transcription</keyword>
<dbReference type="InterPro" id="IPR011011">
    <property type="entry name" value="Znf_FYVE_PHD"/>
</dbReference>
<dbReference type="PROSITE" id="PS50863">
    <property type="entry name" value="B3"/>
    <property type="match status" value="1"/>
</dbReference>
<evidence type="ECO:0000256" key="1">
    <source>
        <dbReference type="ARBA" id="ARBA00004123"/>
    </source>
</evidence>
<dbReference type="PANTHER" id="PTHR31391:SF153">
    <property type="entry name" value="TF-B3 DOMAIN-CONTAINING PROTEIN"/>
    <property type="match status" value="1"/>
</dbReference>
<dbReference type="AlphaFoldDB" id="A0A368SHB9"/>
<evidence type="ECO:0000313" key="10">
    <source>
        <dbReference type="EMBL" id="RCV41839.1"/>
    </source>
</evidence>
<feature type="compositionally biased region" description="Polar residues" evidence="8">
    <location>
        <begin position="153"/>
        <end position="169"/>
    </location>
</feature>
<dbReference type="SUPFAM" id="SSF57903">
    <property type="entry name" value="FYVE/PHD zinc finger"/>
    <property type="match status" value="1"/>
</dbReference>
<comment type="subcellular location">
    <subcellularLocation>
        <location evidence="1">Nucleus</location>
    </subcellularLocation>
</comment>
<protein>
    <recommendedName>
        <fullName evidence="9">TF-B3 domain-containing protein</fullName>
    </recommendedName>
</protein>
<keyword evidence="3" id="KW-0862">Zinc</keyword>
<dbReference type="InterPro" id="IPR013083">
    <property type="entry name" value="Znf_RING/FYVE/PHD"/>
</dbReference>
<dbReference type="Pfam" id="PF02362">
    <property type="entry name" value="B3"/>
    <property type="match status" value="1"/>
</dbReference>
<reference evidence="10" key="2">
    <citation type="submission" date="2015-07" db="EMBL/GenBank/DDBJ databases">
        <authorList>
            <person name="Noorani M."/>
        </authorList>
    </citation>
    <scope>NUCLEOTIDE SEQUENCE</scope>
    <source>
        <strain evidence="10">Yugu1</strain>
    </source>
</reference>
<dbReference type="InterPro" id="IPR015300">
    <property type="entry name" value="DNA-bd_pseudobarrel_sf"/>
</dbReference>
<keyword evidence="4" id="KW-0805">Transcription regulation</keyword>
<organism evidence="10">
    <name type="scientific">Setaria italica</name>
    <name type="common">Foxtail millet</name>
    <name type="synonym">Panicum italicum</name>
    <dbReference type="NCBI Taxonomy" id="4555"/>
    <lineage>
        <taxon>Eukaryota</taxon>
        <taxon>Viridiplantae</taxon>
        <taxon>Streptophyta</taxon>
        <taxon>Embryophyta</taxon>
        <taxon>Tracheophyta</taxon>
        <taxon>Spermatophyta</taxon>
        <taxon>Magnoliopsida</taxon>
        <taxon>Liliopsida</taxon>
        <taxon>Poales</taxon>
        <taxon>Poaceae</taxon>
        <taxon>PACMAD clade</taxon>
        <taxon>Panicoideae</taxon>
        <taxon>Panicodae</taxon>
        <taxon>Paniceae</taxon>
        <taxon>Cenchrinae</taxon>
        <taxon>Setaria</taxon>
    </lineage>
</organism>
<dbReference type="InterPro" id="IPR044837">
    <property type="entry name" value="REM16-like"/>
</dbReference>
<dbReference type="PANTHER" id="PTHR31391">
    <property type="entry name" value="B3 DOMAIN-CONTAINING PROTEIN OS11G0197600-RELATED"/>
    <property type="match status" value="1"/>
</dbReference>
<keyword evidence="2" id="KW-0479">Metal-binding</keyword>
<dbReference type="InterPro" id="IPR003340">
    <property type="entry name" value="B3_DNA-bd"/>
</dbReference>
<dbReference type="GO" id="GO:0003677">
    <property type="term" value="F:DNA binding"/>
    <property type="evidence" value="ECO:0007669"/>
    <property type="project" value="UniProtKB-KW"/>
</dbReference>
<dbReference type="EMBL" id="CM003536">
    <property type="protein sequence ID" value="RCV41839.1"/>
    <property type="molecule type" value="Genomic_DNA"/>
</dbReference>
<evidence type="ECO:0000256" key="8">
    <source>
        <dbReference type="SAM" id="MobiDB-lite"/>
    </source>
</evidence>
<gene>
    <name evidence="10" type="ORF">SETIT_9G166800v2</name>
</gene>